<keyword evidence="2" id="KW-1185">Reference proteome</keyword>
<protein>
    <submittedName>
        <fullName evidence="1">Uncharacterized protein</fullName>
    </submittedName>
</protein>
<dbReference type="EMBL" id="JAHESE010000002">
    <property type="protein sequence ID" value="MBT1707377.1"/>
    <property type="molecule type" value="Genomic_DNA"/>
</dbReference>
<dbReference type="Proteomes" id="UP001319080">
    <property type="component" value="Unassembled WGS sequence"/>
</dbReference>
<comment type="caution">
    <text evidence="1">The sequence shown here is derived from an EMBL/GenBank/DDBJ whole genome shotgun (WGS) entry which is preliminary data.</text>
</comment>
<evidence type="ECO:0000313" key="2">
    <source>
        <dbReference type="Proteomes" id="UP001319080"/>
    </source>
</evidence>
<accession>A0AAP2DWF3</accession>
<reference evidence="1 2" key="1">
    <citation type="submission" date="2021-05" db="EMBL/GenBank/DDBJ databases">
        <title>A Polyphasic approach of four new species of the genus Ohtaekwangia: Ohtaekwangia histidinii sp. nov., Ohtaekwangia cretensis sp. nov., Ohtaekwangia indiensis sp. nov., Ohtaekwangia reichenbachii sp. nov. from diverse environment.</title>
        <authorList>
            <person name="Octaviana S."/>
        </authorList>
    </citation>
    <scope>NUCLEOTIDE SEQUENCE [LARGE SCALE GENOMIC DNA]</scope>
    <source>
        <strain evidence="1 2">PWU5</strain>
    </source>
</reference>
<dbReference type="RefSeq" id="WP_254082967.1">
    <property type="nucleotide sequence ID" value="NZ_JAHESE010000002.1"/>
</dbReference>
<proteinExistence type="predicted"/>
<gene>
    <name evidence="1" type="ORF">KK062_04045</name>
</gene>
<evidence type="ECO:0000313" key="1">
    <source>
        <dbReference type="EMBL" id="MBT1707377.1"/>
    </source>
</evidence>
<name>A0AAP2DWF3_9BACT</name>
<sequence>MKRTSSAVVPFRTPVVFWVVIPLFVFDPTVRADVKLPAIFRDYMVLQRNAPIKV</sequence>
<dbReference type="AlphaFoldDB" id="A0AAP2DWF3"/>
<organism evidence="1 2">
    <name type="scientific">Dawidia cretensis</name>
    <dbReference type="NCBI Taxonomy" id="2782350"/>
    <lineage>
        <taxon>Bacteria</taxon>
        <taxon>Pseudomonadati</taxon>
        <taxon>Bacteroidota</taxon>
        <taxon>Cytophagia</taxon>
        <taxon>Cytophagales</taxon>
        <taxon>Chryseotaleaceae</taxon>
        <taxon>Dawidia</taxon>
    </lineage>
</organism>